<evidence type="ECO:0000256" key="4">
    <source>
        <dbReference type="ARBA" id="ARBA00022884"/>
    </source>
</evidence>
<dbReference type="EMBL" id="HBGH01018088">
    <property type="protein sequence ID" value="CAD9237970.1"/>
    <property type="molecule type" value="Transcribed_RNA"/>
</dbReference>
<sequence length="245" mass="27216">MGRQGLCFVTQGWWMSKPPSVPCTWYQAQSGPRLYSCLSSDGERSTLAIIGLGNPGERFANTRHNVGFMVCDAWVRRYASHNYHYDRLLCSLVQEIAIPMTNQVVIVVKPQTFMNNSGTAVRTLLRKFSGKFSIREILVIIDDVALDLGRIRARAKGSAGGHNGLKSIEKCLGTQEYGRLRVGVDPPPGDGRGEYLTKHVLGNFNRSESQRLESSLWAASEMVDAWVQHGNYAEVMKLAPGANQR</sequence>
<dbReference type="SUPFAM" id="SSF53178">
    <property type="entry name" value="Peptidyl-tRNA hydrolase-like"/>
    <property type="match status" value="1"/>
</dbReference>
<dbReference type="Gene3D" id="3.40.50.1470">
    <property type="entry name" value="Peptidyl-tRNA hydrolase"/>
    <property type="match status" value="1"/>
</dbReference>
<dbReference type="EMBL" id="HBGH01018089">
    <property type="protein sequence ID" value="CAD9237971.1"/>
    <property type="molecule type" value="Transcribed_RNA"/>
</dbReference>
<dbReference type="EC" id="3.1.1.29" evidence="1"/>
<accession>A0A6T6CRC7</accession>
<protein>
    <recommendedName>
        <fullName evidence="1">peptidyl-tRNA hydrolase</fullName>
        <ecNumber evidence="1">3.1.1.29</ecNumber>
    </recommendedName>
</protein>
<dbReference type="InterPro" id="IPR018171">
    <property type="entry name" value="Pept_tRNA_hydro_CS"/>
</dbReference>
<proteinExistence type="inferred from homology"/>
<dbReference type="PANTHER" id="PTHR17224:SF1">
    <property type="entry name" value="PEPTIDYL-TRNA HYDROLASE"/>
    <property type="match status" value="1"/>
</dbReference>
<dbReference type="InterPro" id="IPR001328">
    <property type="entry name" value="Pept_tRNA_hydro"/>
</dbReference>
<gene>
    <name evidence="6" type="ORF">CCAE0312_LOCUS10071</name>
    <name evidence="7" type="ORF">CCAE0312_LOCUS10072</name>
</gene>
<evidence type="ECO:0000256" key="5">
    <source>
        <dbReference type="ARBA" id="ARBA00038063"/>
    </source>
</evidence>
<dbReference type="Pfam" id="PF01195">
    <property type="entry name" value="Pept_tRNA_hydro"/>
    <property type="match status" value="1"/>
</dbReference>
<evidence type="ECO:0000256" key="3">
    <source>
        <dbReference type="ARBA" id="ARBA00022801"/>
    </source>
</evidence>
<name>A0A6T6CRC7_9RHOD</name>
<keyword evidence="3" id="KW-0378">Hydrolase</keyword>
<evidence type="ECO:0000313" key="7">
    <source>
        <dbReference type="EMBL" id="CAD9237971.1"/>
    </source>
</evidence>
<evidence type="ECO:0000256" key="1">
    <source>
        <dbReference type="ARBA" id="ARBA00013260"/>
    </source>
</evidence>
<keyword evidence="4" id="KW-0694">RNA-binding</keyword>
<dbReference type="PROSITE" id="PS01196">
    <property type="entry name" value="PEPT_TRNA_HYDROL_2"/>
    <property type="match status" value="1"/>
</dbReference>
<dbReference type="InterPro" id="IPR036416">
    <property type="entry name" value="Pept_tRNA_hydro_sf"/>
</dbReference>
<reference evidence="6" key="1">
    <citation type="submission" date="2021-01" db="EMBL/GenBank/DDBJ databases">
        <authorList>
            <person name="Corre E."/>
            <person name="Pelletier E."/>
            <person name="Niang G."/>
            <person name="Scheremetjew M."/>
            <person name="Finn R."/>
            <person name="Kale V."/>
            <person name="Holt S."/>
            <person name="Cochrane G."/>
            <person name="Meng A."/>
            <person name="Brown T."/>
            <person name="Cohen L."/>
        </authorList>
    </citation>
    <scope>NUCLEOTIDE SEQUENCE</scope>
    <source>
        <strain evidence="6">SAG 36.94</strain>
    </source>
</reference>
<evidence type="ECO:0000313" key="6">
    <source>
        <dbReference type="EMBL" id="CAD9237970.1"/>
    </source>
</evidence>
<organism evidence="6">
    <name type="scientific">Compsopogon caeruleus</name>
    <dbReference type="NCBI Taxonomy" id="31354"/>
    <lineage>
        <taxon>Eukaryota</taxon>
        <taxon>Rhodophyta</taxon>
        <taxon>Compsopogonophyceae</taxon>
        <taxon>Compsopogonales</taxon>
        <taxon>Compsopogonaceae</taxon>
        <taxon>Compsopogon</taxon>
    </lineage>
</organism>
<dbReference type="GO" id="GO:0000049">
    <property type="term" value="F:tRNA binding"/>
    <property type="evidence" value="ECO:0007669"/>
    <property type="project" value="UniProtKB-KW"/>
</dbReference>
<dbReference type="AlphaFoldDB" id="A0A6T6CRC7"/>
<dbReference type="HAMAP" id="MF_00083">
    <property type="entry name" value="Pept_tRNA_hydro_bact"/>
    <property type="match status" value="1"/>
</dbReference>
<dbReference type="CDD" id="cd00462">
    <property type="entry name" value="PTH"/>
    <property type="match status" value="1"/>
</dbReference>
<dbReference type="NCBIfam" id="TIGR00447">
    <property type="entry name" value="pth"/>
    <property type="match status" value="1"/>
</dbReference>
<comment type="similarity">
    <text evidence="5">Belongs to the PTH family.</text>
</comment>
<dbReference type="PANTHER" id="PTHR17224">
    <property type="entry name" value="PEPTIDYL-TRNA HYDROLASE"/>
    <property type="match status" value="1"/>
</dbReference>
<keyword evidence="2" id="KW-0820">tRNA-binding</keyword>
<evidence type="ECO:0000256" key="2">
    <source>
        <dbReference type="ARBA" id="ARBA00022555"/>
    </source>
</evidence>
<dbReference type="GO" id="GO:0004045">
    <property type="term" value="F:peptidyl-tRNA hydrolase activity"/>
    <property type="evidence" value="ECO:0007669"/>
    <property type="project" value="UniProtKB-EC"/>
</dbReference>